<dbReference type="InterPro" id="IPR050400">
    <property type="entry name" value="Bact_Cytoskel_RodZ"/>
</dbReference>
<keyword evidence="2" id="KW-0812">Transmembrane</keyword>
<evidence type="ECO:0000259" key="3">
    <source>
        <dbReference type="SMART" id="SM00530"/>
    </source>
</evidence>
<dbReference type="Proteomes" id="UP000478090">
    <property type="component" value="Unassembled WGS sequence"/>
</dbReference>
<comment type="caution">
    <text evidence="4">The sequence shown here is derived from an EMBL/GenBank/DDBJ whole genome shotgun (WGS) entry which is preliminary data.</text>
</comment>
<dbReference type="SUPFAM" id="SSF47413">
    <property type="entry name" value="lambda repressor-like DNA-binding domains"/>
    <property type="match status" value="1"/>
</dbReference>
<gene>
    <name evidence="4" type="ORF">GTP27_17575</name>
</gene>
<dbReference type="EMBL" id="WWCM01000013">
    <property type="protein sequence ID" value="MYM41134.1"/>
    <property type="molecule type" value="Genomic_DNA"/>
</dbReference>
<dbReference type="CDD" id="cd00093">
    <property type="entry name" value="HTH_XRE"/>
    <property type="match status" value="1"/>
</dbReference>
<accession>A0ABW9VNI7</accession>
<keyword evidence="2" id="KW-0472">Membrane</keyword>
<name>A0ABW9VNI7_9BURK</name>
<proteinExistence type="predicted"/>
<protein>
    <submittedName>
        <fullName evidence="4">DUF4115 domain-containing protein</fullName>
    </submittedName>
</protein>
<sequence length="355" mass="35372">MNSEWVDTPQEQAVPSAATPGAQLAAQREALGLTVEQIADQLKLATRQVRALEAGDYDALPNMAVVRGFVRAYAKVVKLDATPLVAMIEVVSPTSYEAAPPRKEAAPKFTESRFPSMTPRPTSSVGWLAGAAVAVVLVAGGVYAYQSGMIPLSMFQRSDADGASAVADAAKAAEAAVTPIETTLVKQGEESAPVQNNNVPLVSVPAQGSETAAPAPAANAAAPAAVAPAPAAPVAAPAAGGVAPAGTPPATAAAKPQTAAAAPVAPAAAPAAAPAPAGTQLVLKVNEDSWVEIRRPGAAPLISRTVKAGSTETFDIKEPALLIVGKPGGVEATLGGAALPLPPVAGGTISRVNIK</sequence>
<keyword evidence="2" id="KW-1133">Transmembrane helix</keyword>
<reference evidence="4 5" key="1">
    <citation type="submission" date="2019-12" db="EMBL/GenBank/DDBJ databases">
        <title>Novel species isolated from a subtropical stream in China.</title>
        <authorList>
            <person name="Lu H."/>
        </authorList>
    </citation>
    <scope>NUCLEOTIDE SEQUENCE [LARGE SCALE GENOMIC DNA]</scope>
    <source>
        <strain evidence="4 5">CY13W</strain>
    </source>
</reference>
<feature type="region of interest" description="Disordered" evidence="1">
    <location>
        <begin position="1"/>
        <end position="21"/>
    </location>
</feature>
<dbReference type="InterPro" id="IPR025194">
    <property type="entry name" value="RodZ-like_C"/>
</dbReference>
<dbReference type="Pfam" id="PF13464">
    <property type="entry name" value="RodZ_C"/>
    <property type="match status" value="1"/>
</dbReference>
<dbReference type="PANTHER" id="PTHR34475:SF1">
    <property type="entry name" value="CYTOSKELETON PROTEIN RODZ"/>
    <property type="match status" value="1"/>
</dbReference>
<organism evidence="4 5">
    <name type="scientific">Duganella qianjiadongensis</name>
    <dbReference type="NCBI Taxonomy" id="2692176"/>
    <lineage>
        <taxon>Bacteria</taxon>
        <taxon>Pseudomonadati</taxon>
        <taxon>Pseudomonadota</taxon>
        <taxon>Betaproteobacteria</taxon>
        <taxon>Burkholderiales</taxon>
        <taxon>Oxalobacteraceae</taxon>
        <taxon>Telluria group</taxon>
        <taxon>Duganella</taxon>
    </lineage>
</organism>
<dbReference type="InterPro" id="IPR010982">
    <property type="entry name" value="Lambda_DNA-bd_dom_sf"/>
</dbReference>
<keyword evidence="5" id="KW-1185">Reference proteome</keyword>
<dbReference type="Pfam" id="PF13413">
    <property type="entry name" value="HTH_25"/>
    <property type="match status" value="1"/>
</dbReference>
<feature type="transmembrane region" description="Helical" evidence="2">
    <location>
        <begin position="125"/>
        <end position="145"/>
    </location>
</feature>
<dbReference type="Gene3D" id="1.10.260.40">
    <property type="entry name" value="lambda repressor-like DNA-binding domains"/>
    <property type="match status" value="1"/>
</dbReference>
<dbReference type="RefSeq" id="WP_161040455.1">
    <property type="nucleotide sequence ID" value="NZ_WWCM01000013.1"/>
</dbReference>
<evidence type="ECO:0000256" key="1">
    <source>
        <dbReference type="SAM" id="MobiDB-lite"/>
    </source>
</evidence>
<dbReference type="InterPro" id="IPR001387">
    <property type="entry name" value="Cro/C1-type_HTH"/>
</dbReference>
<dbReference type="PANTHER" id="PTHR34475">
    <property type="match status" value="1"/>
</dbReference>
<dbReference type="SMART" id="SM00530">
    <property type="entry name" value="HTH_XRE"/>
    <property type="match status" value="1"/>
</dbReference>
<evidence type="ECO:0000313" key="5">
    <source>
        <dbReference type="Proteomes" id="UP000478090"/>
    </source>
</evidence>
<evidence type="ECO:0000313" key="4">
    <source>
        <dbReference type="EMBL" id="MYM41134.1"/>
    </source>
</evidence>
<feature type="domain" description="HTH cro/C1-type" evidence="3">
    <location>
        <begin position="23"/>
        <end position="79"/>
    </location>
</feature>
<evidence type="ECO:0000256" key="2">
    <source>
        <dbReference type="SAM" id="Phobius"/>
    </source>
</evidence>
<feature type="compositionally biased region" description="Polar residues" evidence="1">
    <location>
        <begin position="1"/>
        <end position="13"/>
    </location>
</feature>